<comment type="caution">
    <text evidence="2">The sequence shown here is derived from an EMBL/GenBank/DDBJ whole genome shotgun (WGS) entry which is preliminary data.</text>
</comment>
<dbReference type="EMBL" id="BFAD01000010">
    <property type="protein sequence ID" value="GBE86940.1"/>
    <property type="molecule type" value="Genomic_DNA"/>
</dbReference>
<evidence type="ECO:0000313" key="2">
    <source>
        <dbReference type="EMBL" id="GBE86940.1"/>
    </source>
</evidence>
<organism evidence="2 3">
    <name type="scientific">Sparassis crispa</name>
    <dbReference type="NCBI Taxonomy" id="139825"/>
    <lineage>
        <taxon>Eukaryota</taxon>
        <taxon>Fungi</taxon>
        <taxon>Dikarya</taxon>
        <taxon>Basidiomycota</taxon>
        <taxon>Agaricomycotina</taxon>
        <taxon>Agaricomycetes</taxon>
        <taxon>Polyporales</taxon>
        <taxon>Sparassidaceae</taxon>
        <taxon>Sparassis</taxon>
    </lineage>
</organism>
<dbReference type="InParanoid" id="A0A401GXN4"/>
<evidence type="ECO:0000313" key="3">
    <source>
        <dbReference type="Proteomes" id="UP000287166"/>
    </source>
</evidence>
<accession>A0A401GXN4</accession>
<dbReference type="AlphaFoldDB" id="A0A401GXN4"/>
<sequence length="153" mass="17254">MQEKGPHISAFKYPQSYQVHLEGGQLMENSLLATVLYSLLLLAAYRYGFDDDFFSNWRGSVTFVCFDLYVNFPLDREDDSAHQLQEEKCKATRSKCFQTCLHSHLIFVPIFTQPHRYLVFPSLSSDSADNHVASPTPVPDGGLEPAAQAPSLH</sequence>
<protein>
    <submittedName>
        <fullName evidence="2">Uncharacterized protein</fullName>
    </submittedName>
</protein>
<proteinExistence type="predicted"/>
<keyword evidence="3" id="KW-1185">Reference proteome</keyword>
<feature type="region of interest" description="Disordered" evidence="1">
    <location>
        <begin position="128"/>
        <end position="153"/>
    </location>
</feature>
<name>A0A401GXN4_9APHY</name>
<gene>
    <name evidence="2" type="ORF">SCP_1001840</name>
</gene>
<dbReference type="GeneID" id="38783857"/>
<evidence type="ECO:0000256" key="1">
    <source>
        <dbReference type="SAM" id="MobiDB-lite"/>
    </source>
</evidence>
<dbReference type="RefSeq" id="XP_027617853.1">
    <property type="nucleotide sequence ID" value="XM_027762052.1"/>
</dbReference>
<reference evidence="2 3" key="1">
    <citation type="journal article" date="2018" name="Sci. Rep.">
        <title>Genome sequence of the cauliflower mushroom Sparassis crispa (Hanabiratake) and its association with beneficial usage.</title>
        <authorList>
            <person name="Kiyama R."/>
            <person name="Furutani Y."/>
            <person name="Kawaguchi K."/>
            <person name="Nakanishi T."/>
        </authorList>
    </citation>
    <scope>NUCLEOTIDE SEQUENCE [LARGE SCALE GENOMIC DNA]</scope>
</reference>
<dbReference type="Proteomes" id="UP000287166">
    <property type="component" value="Unassembled WGS sequence"/>
</dbReference>